<protein>
    <submittedName>
        <fullName evidence="1">Uncharacterized protein</fullName>
    </submittedName>
</protein>
<sequence length="538" mass="60559">MQDVILLESINVSSNSTSIPVNDDNQSPLDVSAQQTMSAIPMDTSSSNDTLIKKVYNKKKKKLRQEPEKVDPTEVVPTIVPTDMLIDVSEHVSEIPERLLSNEIVSAHPILILKEIMDITFNEIVNESINMIVDQLDFTHLSTPLPNPLKDQLSTRYQTPLSSTGVLDKSHSFTPSHNSSLQIDTSIRPLSFDARVAVQRAQVAIKKDQCIKNIKAIKHKKEYLKSIKAEESSSNRSQHALSPPLEYIYDGFIVVENIKSDSSINNHEELIAFIELFMRQFDHFTSVNYCSTESVPSVIVKFSKHEGLIKAANYFKHGHHTGRMKLIPKTYYRMGRDKVSCREFKIINVPIDMDLLDVEQAIRSILKGDTFYLRHTSKHIIDKKSQSRDIFFTSSSSFACNLLKQTWSISIDKESQKDPSLNNSEELLINPWIPPNVETSTSEHNDLHNDSHNSHINTIQDAAQGVAFMEQLSSQSLNEGCGSTSSDHNFSLPITSGDHIINAAININKSQSQDSTLYPTIQQPQLTENYTHIDSVNS</sequence>
<dbReference type="EMBL" id="QKYT01000226">
    <property type="protein sequence ID" value="RIA89275.1"/>
    <property type="molecule type" value="Genomic_DNA"/>
</dbReference>
<name>A0A397SZ49_9GLOM</name>
<keyword evidence="2" id="KW-1185">Reference proteome</keyword>
<proteinExistence type="predicted"/>
<reference evidence="1 2" key="1">
    <citation type="submission" date="2018-06" db="EMBL/GenBank/DDBJ databases">
        <title>Comparative genomics reveals the genomic features of Rhizophagus irregularis, R. cerebriforme, R. diaphanum and Gigaspora rosea, and their symbiotic lifestyle signature.</title>
        <authorList>
            <person name="Morin E."/>
            <person name="San Clemente H."/>
            <person name="Chen E.C.H."/>
            <person name="De La Providencia I."/>
            <person name="Hainaut M."/>
            <person name="Kuo A."/>
            <person name="Kohler A."/>
            <person name="Murat C."/>
            <person name="Tang N."/>
            <person name="Roy S."/>
            <person name="Loubradou J."/>
            <person name="Henrissat B."/>
            <person name="Grigoriev I.V."/>
            <person name="Corradi N."/>
            <person name="Roux C."/>
            <person name="Martin F.M."/>
        </authorList>
    </citation>
    <scope>NUCLEOTIDE SEQUENCE [LARGE SCALE GENOMIC DNA]</scope>
    <source>
        <strain evidence="1 2">DAOM 227022</strain>
    </source>
</reference>
<evidence type="ECO:0000313" key="1">
    <source>
        <dbReference type="EMBL" id="RIA89275.1"/>
    </source>
</evidence>
<dbReference type="Proteomes" id="UP000265703">
    <property type="component" value="Unassembled WGS sequence"/>
</dbReference>
<evidence type="ECO:0000313" key="2">
    <source>
        <dbReference type="Proteomes" id="UP000265703"/>
    </source>
</evidence>
<comment type="caution">
    <text evidence="1">The sequence shown here is derived from an EMBL/GenBank/DDBJ whole genome shotgun (WGS) entry which is preliminary data.</text>
</comment>
<dbReference type="AlphaFoldDB" id="A0A397SZ49"/>
<organism evidence="1 2">
    <name type="scientific">Glomus cerebriforme</name>
    <dbReference type="NCBI Taxonomy" id="658196"/>
    <lineage>
        <taxon>Eukaryota</taxon>
        <taxon>Fungi</taxon>
        <taxon>Fungi incertae sedis</taxon>
        <taxon>Mucoromycota</taxon>
        <taxon>Glomeromycotina</taxon>
        <taxon>Glomeromycetes</taxon>
        <taxon>Glomerales</taxon>
        <taxon>Glomeraceae</taxon>
        <taxon>Glomus</taxon>
    </lineage>
</organism>
<dbReference type="OrthoDB" id="2412271at2759"/>
<accession>A0A397SZ49</accession>
<gene>
    <name evidence="1" type="ORF">C1645_825102</name>
</gene>